<reference evidence="1" key="1">
    <citation type="journal article" date="2011" name="Genome Biol.">
        <title>The draft genome of the carcinogenic human liver fluke Clonorchis sinensis.</title>
        <authorList>
            <person name="Wang X."/>
            <person name="Chen W."/>
            <person name="Huang Y."/>
            <person name="Sun J."/>
            <person name="Men J."/>
            <person name="Liu H."/>
            <person name="Luo F."/>
            <person name="Guo L."/>
            <person name="Lv X."/>
            <person name="Deng C."/>
            <person name="Zhou C."/>
            <person name="Fan Y."/>
            <person name="Li X."/>
            <person name="Huang L."/>
            <person name="Hu Y."/>
            <person name="Liang C."/>
            <person name="Hu X."/>
            <person name="Xu J."/>
            <person name="Yu X."/>
        </authorList>
    </citation>
    <scope>NUCLEOTIDE SEQUENCE [LARGE SCALE GENOMIC DNA]</scope>
    <source>
        <strain evidence="1">Henan</strain>
    </source>
</reference>
<name>G7YDS8_CLOSI</name>
<accession>G7YDS8</accession>
<dbReference type="EMBL" id="DF143115">
    <property type="protein sequence ID" value="GAA51112.1"/>
    <property type="molecule type" value="Genomic_DNA"/>
</dbReference>
<evidence type="ECO:0000313" key="1">
    <source>
        <dbReference type="EMBL" id="GAA51112.1"/>
    </source>
</evidence>
<evidence type="ECO:0000313" key="2">
    <source>
        <dbReference type="Proteomes" id="UP000008909"/>
    </source>
</evidence>
<gene>
    <name evidence="1" type="ORF">CLF_105600</name>
</gene>
<protein>
    <submittedName>
        <fullName evidence="1">Uncharacterized protein</fullName>
    </submittedName>
</protein>
<sequence>MKSSFTVLVCGYPACCKSLLCLLIRYLLYLIADPLQCLMPEKKDSRKGTQQPYSEQASAKASMQVDAANGFYLSYKHTPRQIAALSWTTGFTETCGDHSVRTSSISAHIELLETINRKPIMGSSESCGYQLRIKDCHSFWAQQYRANMTGKPLETHNHAEDEYWLEVEWKRVKEAMISVFRTVHPSHPTQLYEHWISLRSADRNAASEPIPATTTYHGARRSPKRRIIKSLKNNRDLWCVVKV</sequence>
<reference key="2">
    <citation type="submission" date="2011-10" db="EMBL/GenBank/DDBJ databases">
        <title>The genome and transcriptome sequence of Clonorchis sinensis provide insights into the carcinogenic liver fluke.</title>
        <authorList>
            <person name="Wang X."/>
            <person name="Huang Y."/>
            <person name="Chen W."/>
            <person name="Liu H."/>
            <person name="Guo L."/>
            <person name="Chen Y."/>
            <person name="Luo F."/>
            <person name="Zhou W."/>
            <person name="Sun J."/>
            <person name="Mao Q."/>
            <person name="Liang P."/>
            <person name="Zhou C."/>
            <person name="Tian Y."/>
            <person name="Men J."/>
            <person name="Lv X."/>
            <person name="Huang L."/>
            <person name="Zhou J."/>
            <person name="Hu Y."/>
            <person name="Li R."/>
            <person name="Zhang F."/>
            <person name="Lei H."/>
            <person name="Li X."/>
            <person name="Hu X."/>
            <person name="Liang C."/>
            <person name="Xu J."/>
            <person name="Wu Z."/>
            <person name="Yu X."/>
        </authorList>
    </citation>
    <scope>NUCLEOTIDE SEQUENCE</scope>
    <source>
        <strain>Henan</strain>
    </source>
</reference>
<dbReference type="AlphaFoldDB" id="G7YDS8"/>
<organism evidence="1 2">
    <name type="scientific">Clonorchis sinensis</name>
    <name type="common">Chinese liver fluke</name>
    <dbReference type="NCBI Taxonomy" id="79923"/>
    <lineage>
        <taxon>Eukaryota</taxon>
        <taxon>Metazoa</taxon>
        <taxon>Spiralia</taxon>
        <taxon>Lophotrochozoa</taxon>
        <taxon>Platyhelminthes</taxon>
        <taxon>Trematoda</taxon>
        <taxon>Digenea</taxon>
        <taxon>Opisthorchiida</taxon>
        <taxon>Opisthorchiata</taxon>
        <taxon>Opisthorchiidae</taxon>
        <taxon>Clonorchis</taxon>
    </lineage>
</organism>
<dbReference type="Proteomes" id="UP000008909">
    <property type="component" value="Unassembled WGS sequence"/>
</dbReference>
<keyword evidence="2" id="KW-1185">Reference proteome</keyword>
<proteinExistence type="predicted"/>